<dbReference type="SUPFAM" id="SSF53474">
    <property type="entry name" value="alpha/beta-Hydrolases"/>
    <property type="match status" value="1"/>
</dbReference>
<dbReference type="RefSeq" id="WP_311558131.1">
    <property type="nucleotide sequence ID" value="NZ_JAVREJ010000014.1"/>
</dbReference>
<evidence type="ECO:0000313" key="3">
    <source>
        <dbReference type="EMBL" id="MDT0351706.1"/>
    </source>
</evidence>
<dbReference type="GO" id="GO:0016787">
    <property type="term" value="F:hydrolase activity"/>
    <property type="evidence" value="ECO:0007669"/>
    <property type="project" value="UniProtKB-KW"/>
</dbReference>
<evidence type="ECO:0000313" key="4">
    <source>
        <dbReference type="Proteomes" id="UP001183202"/>
    </source>
</evidence>
<dbReference type="InterPro" id="IPR050471">
    <property type="entry name" value="AB_hydrolase"/>
</dbReference>
<dbReference type="Pfam" id="PF12697">
    <property type="entry name" value="Abhydrolase_6"/>
    <property type="match status" value="1"/>
</dbReference>
<gene>
    <name evidence="3" type="ORF">RM445_19465</name>
</gene>
<reference evidence="4" key="1">
    <citation type="submission" date="2023-07" db="EMBL/GenBank/DDBJ databases">
        <title>30 novel species of actinomycetes from the DSMZ collection.</title>
        <authorList>
            <person name="Nouioui I."/>
        </authorList>
    </citation>
    <scope>NUCLEOTIDE SEQUENCE [LARGE SCALE GENOMIC DNA]</scope>
    <source>
        <strain evidence="4">DSM 45834</strain>
    </source>
</reference>
<proteinExistence type="predicted"/>
<dbReference type="Proteomes" id="UP001183202">
    <property type="component" value="Unassembled WGS sequence"/>
</dbReference>
<protein>
    <submittedName>
        <fullName evidence="3">Alpha/beta hydrolase</fullName>
    </submittedName>
</protein>
<dbReference type="PANTHER" id="PTHR43433:SF5">
    <property type="entry name" value="AB HYDROLASE-1 DOMAIN-CONTAINING PROTEIN"/>
    <property type="match status" value="1"/>
</dbReference>
<accession>A0ABU2ND82</accession>
<dbReference type="InterPro" id="IPR029058">
    <property type="entry name" value="AB_hydrolase_fold"/>
</dbReference>
<keyword evidence="4" id="KW-1185">Reference proteome</keyword>
<dbReference type="EMBL" id="JAVREJ010000014">
    <property type="protein sequence ID" value="MDT0351706.1"/>
    <property type="molecule type" value="Genomic_DNA"/>
</dbReference>
<dbReference type="Gene3D" id="3.40.50.1820">
    <property type="entry name" value="alpha/beta hydrolase"/>
    <property type="match status" value="1"/>
</dbReference>
<dbReference type="PANTHER" id="PTHR43433">
    <property type="entry name" value="HYDROLASE, ALPHA/BETA FOLD FAMILY PROTEIN"/>
    <property type="match status" value="1"/>
</dbReference>
<keyword evidence="3" id="KW-0378">Hydrolase</keyword>
<feature type="domain" description="AB hydrolase-1" evidence="2">
    <location>
        <begin position="22"/>
        <end position="262"/>
    </location>
</feature>
<comment type="caution">
    <text evidence="3">The sequence shown here is derived from an EMBL/GenBank/DDBJ whole genome shotgun (WGS) entry which is preliminary data.</text>
</comment>
<organism evidence="3 4">
    <name type="scientific">Pseudonocardia charpentierae</name>
    <dbReference type="NCBI Taxonomy" id="3075545"/>
    <lineage>
        <taxon>Bacteria</taxon>
        <taxon>Bacillati</taxon>
        <taxon>Actinomycetota</taxon>
        <taxon>Actinomycetes</taxon>
        <taxon>Pseudonocardiales</taxon>
        <taxon>Pseudonocardiaceae</taxon>
        <taxon>Pseudonocardia</taxon>
    </lineage>
</organism>
<feature type="region of interest" description="Disordered" evidence="1">
    <location>
        <begin position="270"/>
        <end position="289"/>
    </location>
</feature>
<evidence type="ECO:0000256" key="1">
    <source>
        <dbReference type="SAM" id="MobiDB-lite"/>
    </source>
</evidence>
<feature type="compositionally biased region" description="Basic and acidic residues" evidence="1">
    <location>
        <begin position="276"/>
        <end position="289"/>
    </location>
</feature>
<dbReference type="InterPro" id="IPR000073">
    <property type="entry name" value="AB_hydrolase_1"/>
</dbReference>
<evidence type="ECO:0000259" key="2">
    <source>
        <dbReference type="Pfam" id="PF12697"/>
    </source>
</evidence>
<name>A0ABU2ND82_9PSEU</name>
<sequence length="289" mass="31224">MTLVDVNHTTLYYELRGNGPSVMFVSGASGDAGHWTAVADALSDTFTVLTYDRRANSRSPRPQNWTAAPIDEQADDAAELLRALDLAPVVAYGNSSGASIVTSILLRHPEVLRGAILHEPPFWQVTAGGEQFNATLGQIISEGMEEGGPRTAMERFLRFVVGNEVFESFDPDLRDRMLGNGEAFFGLELEAVVSYLPTPDQLGAVRVPCVTAAGVGNRDPAGELHWFYEASQWAASRLGAPFIETPGVHVPQASHPDALVDVLRPLLGKLTAPQPESDHGADRPLKERV</sequence>